<sequence length="550" mass="60905">MQWKQRVVLWSLVAASLVQQPAPEVQVSGGWVQGIISADGSFFLYTGIPYATATRFRAPGPPPKWKGTLRAVNDIEVCPQVSIVTGSVVGSEDCLKLNVYVPAKTVIRPRAVMVFIHGGAFIVGSGGPFIYGPEFLMKKDIILVTFNYRLGALGFTCLGIKEAPGNAGLKDQIAALKWVRDNIGAFGGDPDNVTVFGESAGATSASLLMASTTASGLFKRAILQSGSGISNWAINREPVKVASLVASKLGYHSEDPHKLYEFLSKTDYRDLVPVMHGKPEELFFDTQLLHLPCVEEIIPGEMSVITDLPWNLFIKKKNRVPVVYGTNSREGMFLTAEVDGSVEGRNGKYIVASDLSFSSVEEGMRVSRAAQHFYFGSDRISIERINNITDLYTHLYFEVPSILESELLLNASSEPVFNYIFDYSGGRNLLKFRSSRGGGGEKGACHGDELFYLFDAAVLPFRLSDADRDMVEFLTSLWSNFAKYGNPTPPKQPSLVRWEPSDTGQLRFLHIGQVRRMGAMPNPSAYRLWRDIYLRYRKTYYKQPSILQPS</sequence>
<accession>A0A1U9X1U9</accession>
<dbReference type="PANTHER" id="PTHR43142:SF1">
    <property type="entry name" value="CARBOXYLIC ESTER HYDROLASE"/>
    <property type="match status" value="1"/>
</dbReference>
<comment type="similarity">
    <text evidence="1 6">Belongs to the type-B carboxylesterase/lipase family.</text>
</comment>
<proteinExistence type="evidence at transcript level"/>
<dbReference type="Gene3D" id="3.40.50.1820">
    <property type="entry name" value="alpha/beta hydrolase"/>
    <property type="match status" value="1"/>
</dbReference>
<evidence type="ECO:0000256" key="6">
    <source>
        <dbReference type="RuleBase" id="RU361235"/>
    </source>
</evidence>
<keyword evidence="3 6" id="KW-0378">Hydrolase</keyword>
<dbReference type="SUPFAM" id="SSF53474">
    <property type="entry name" value="alpha/beta-Hydrolases"/>
    <property type="match status" value="1"/>
</dbReference>
<protein>
    <recommendedName>
        <fullName evidence="6">Carboxylic ester hydrolase</fullName>
        <ecNumber evidence="6">3.1.1.-</ecNumber>
    </recommendedName>
</protein>
<evidence type="ECO:0000256" key="4">
    <source>
        <dbReference type="ARBA" id="ARBA00023157"/>
    </source>
</evidence>
<feature type="signal peptide" evidence="6">
    <location>
        <begin position="1"/>
        <end position="18"/>
    </location>
</feature>
<dbReference type="InterPro" id="IPR019826">
    <property type="entry name" value="Carboxylesterase_B_AS"/>
</dbReference>
<dbReference type="InterPro" id="IPR002018">
    <property type="entry name" value="CarbesteraseB"/>
</dbReference>
<dbReference type="EC" id="3.1.1.-" evidence="6"/>
<feature type="domain" description="Carboxylesterase type B" evidence="7">
    <location>
        <begin position="22"/>
        <end position="529"/>
    </location>
</feature>
<dbReference type="GO" id="GO:0052689">
    <property type="term" value="F:carboxylic ester hydrolase activity"/>
    <property type="evidence" value="ECO:0007669"/>
    <property type="project" value="UniProtKB-KW"/>
</dbReference>
<dbReference type="Pfam" id="PF00135">
    <property type="entry name" value="COesterase"/>
    <property type="match status" value="1"/>
</dbReference>
<dbReference type="EMBL" id="KY021843">
    <property type="protein sequence ID" value="AQY62732.1"/>
    <property type="molecule type" value="mRNA"/>
</dbReference>
<keyword evidence="5" id="KW-0325">Glycoprotein</keyword>
<evidence type="ECO:0000256" key="5">
    <source>
        <dbReference type="ARBA" id="ARBA00023180"/>
    </source>
</evidence>
<evidence type="ECO:0000256" key="3">
    <source>
        <dbReference type="ARBA" id="ARBA00022801"/>
    </source>
</evidence>
<organism evidence="8">
    <name type="scientific">Pieris rapae</name>
    <name type="common">Small white butterfly</name>
    <name type="synonym">Artogeia rapae</name>
    <dbReference type="NCBI Taxonomy" id="64459"/>
    <lineage>
        <taxon>Eukaryota</taxon>
        <taxon>Metazoa</taxon>
        <taxon>Ecdysozoa</taxon>
        <taxon>Arthropoda</taxon>
        <taxon>Hexapoda</taxon>
        <taxon>Insecta</taxon>
        <taxon>Pterygota</taxon>
        <taxon>Neoptera</taxon>
        <taxon>Endopterygota</taxon>
        <taxon>Lepidoptera</taxon>
        <taxon>Glossata</taxon>
        <taxon>Ditrysia</taxon>
        <taxon>Papilionoidea</taxon>
        <taxon>Pieridae</taxon>
        <taxon>Pierinae</taxon>
        <taxon>Pieris</taxon>
    </lineage>
</organism>
<dbReference type="AlphaFoldDB" id="A0A1U9X1U9"/>
<evidence type="ECO:0000259" key="7">
    <source>
        <dbReference type="Pfam" id="PF00135"/>
    </source>
</evidence>
<dbReference type="PANTHER" id="PTHR43142">
    <property type="entry name" value="CARBOXYLIC ESTER HYDROLASE"/>
    <property type="match status" value="1"/>
</dbReference>
<evidence type="ECO:0000256" key="2">
    <source>
        <dbReference type="ARBA" id="ARBA00022487"/>
    </source>
</evidence>
<keyword evidence="6" id="KW-0732">Signal</keyword>
<dbReference type="PROSITE" id="PS00122">
    <property type="entry name" value="CARBOXYLESTERASE_B_1"/>
    <property type="match status" value="1"/>
</dbReference>
<name>A0A1U9X1U9_PIERA</name>
<evidence type="ECO:0000313" key="8">
    <source>
        <dbReference type="EMBL" id="AQY62732.1"/>
    </source>
</evidence>
<evidence type="ECO:0000256" key="1">
    <source>
        <dbReference type="ARBA" id="ARBA00005964"/>
    </source>
</evidence>
<keyword evidence="4" id="KW-1015">Disulfide bond</keyword>
<dbReference type="InterPro" id="IPR029058">
    <property type="entry name" value="AB_hydrolase_fold"/>
</dbReference>
<feature type="chain" id="PRO_5011813324" description="Carboxylic ester hydrolase" evidence="6">
    <location>
        <begin position="19"/>
        <end position="550"/>
    </location>
</feature>
<reference evidence="8" key="1">
    <citation type="submission" date="2016-10" db="EMBL/GenBank/DDBJ databases">
        <title>Identification of esterase-like genes from the cabbage butterfly, Pieris rapae.</title>
        <authorList>
            <person name="Liu S."/>
        </authorList>
    </citation>
    <scope>NUCLEOTIDE SEQUENCE</scope>
    <source>
        <strain evidence="8">SH</strain>
    </source>
</reference>
<keyword evidence="2" id="KW-0719">Serine esterase</keyword>